<protein>
    <submittedName>
        <fullName evidence="2">Uncharacterized protein</fullName>
    </submittedName>
</protein>
<dbReference type="Proteomes" id="UP001296873">
    <property type="component" value="Unassembled WGS sequence"/>
</dbReference>
<keyword evidence="1" id="KW-0812">Transmembrane</keyword>
<feature type="transmembrane region" description="Helical" evidence="1">
    <location>
        <begin position="20"/>
        <end position="41"/>
    </location>
</feature>
<evidence type="ECO:0000256" key="1">
    <source>
        <dbReference type="SAM" id="Phobius"/>
    </source>
</evidence>
<comment type="caution">
    <text evidence="2">The sequence shown here is derived from an EMBL/GenBank/DDBJ whole genome shotgun (WGS) entry which is preliminary data.</text>
</comment>
<feature type="transmembrane region" description="Helical" evidence="1">
    <location>
        <begin position="47"/>
        <end position="67"/>
    </location>
</feature>
<name>A0ABS1DJW0_9PROT</name>
<dbReference type="EMBL" id="NRRL01000105">
    <property type="protein sequence ID" value="MBK1670633.1"/>
    <property type="molecule type" value="Genomic_DNA"/>
</dbReference>
<organism evidence="2 3">
    <name type="scientific">Rhodovibrio sodomensis</name>
    <dbReference type="NCBI Taxonomy" id="1088"/>
    <lineage>
        <taxon>Bacteria</taxon>
        <taxon>Pseudomonadati</taxon>
        <taxon>Pseudomonadota</taxon>
        <taxon>Alphaproteobacteria</taxon>
        <taxon>Rhodospirillales</taxon>
        <taxon>Rhodovibrionaceae</taxon>
        <taxon>Rhodovibrio</taxon>
    </lineage>
</organism>
<gene>
    <name evidence="2" type="ORF">CKO28_21665</name>
</gene>
<proteinExistence type="predicted"/>
<keyword evidence="3" id="KW-1185">Reference proteome</keyword>
<sequence>MSQQRERGRGQLERGPIRRLLRRGLWEPVAMTLIGIGVVMMTQPVSLWLYSNSFTFILAGTLGYLVVSHFPE</sequence>
<reference evidence="2 3" key="1">
    <citation type="journal article" date="2020" name="Microorganisms">
        <title>Osmotic Adaptation and Compatible Solute Biosynthesis of Phototrophic Bacteria as Revealed from Genome Analyses.</title>
        <authorList>
            <person name="Imhoff J.F."/>
            <person name="Rahn T."/>
            <person name="Kunzel S."/>
            <person name="Keller A."/>
            <person name="Neulinger S.C."/>
        </authorList>
    </citation>
    <scope>NUCLEOTIDE SEQUENCE [LARGE SCALE GENOMIC DNA]</scope>
    <source>
        <strain evidence="2 3">DSM 9895</strain>
    </source>
</reference>
<keyword evidence="1" id="KW-0472">Membrane</keyword>
<keyword evidence="1" id="KW-1133">Transmembrane helix</keyword>
<dbReference type="RefSeq" id="WP_200343076.1">
    <property type="nucleotide sequence ID" value="NZ_NRRL01000105.1"/>
</dbReference>
<evidence type="ECO:0000313" key="2">
    <source>
        <dbReference type="EMBL" id="MBK1670633.1"/>
    </source>
</evidence>
<accession>A0ABS1DJW0</accession>
<evidence type="ECO:0000313" key="3">
    <source>
        <dbReference type="Proteomes" id="UP001296873"/>
    </source>
</evidence>